<keyword evidence="7" id="KW-0319">Glycerol metabolism</keyword>
<evidence type="ECO:0000313" key="15">
    <source>
        <dbReference type="EMBL" id="KAG9256364.1"/>
    </source>
</evidence>
<dbReference type="PROSITE" id="PS51481">
    <property type="entry name" value="DHAK"/>
    <property type="match status" value="1"/>
</dbReference>
<dbReference type="InterPro" id="IPR036117">
    <property type="entry name" value="DhaL_dom_sf"/>
</dbReference>
<dbReference type="InterPro" id="IPR050861">
    <property type="entry name" value="Dihydroxyacetone_Kinase"/>
</dbReference>
<evidence type="ECO:0000259" key="13">
    <source>
        <dbReference type="PROSITE" id="PS51480"/>
    </source>
</evidence>
<dbReference type="GO" id="GO:0019563">
    <property type="term" value="P:glycerol catabolic process"/>
    <property type="evidence" value="ECO:0007669"/>
    <property type="project" value="TreeGrafter"/>
</dbReference>
<dbReference type="Pfam" id="PF02733">
    <property type="entry name" value="Dak1"/>
    <property type="match status" value="1"/>
</dbReference>
<comment type="similarity">
    <text evidence="3">Belongs to the dihydroxyacetone kinase (DAK) family.</text>
</comment>
<dbReference type="GeneID" id="70297331"/>
<keyword evidence="5" id="KW-0547">Nucleotide-binding</keyword>
<evidence type="ECO:0000256" key="7">
    <source>
        <dbReference type="ARBA" id="ARBA00022798"/>
    </source>
</evidence>
<evidence type="ECO:0000256" key="8">
    <source>
        <dbReference type="ARBA" id="ARBA00022840"/>
    </source>
</evidence>
<evidence type="ECO:0000259" key="14">
    <source>
        <dbReference type="PROSITE" id="PS51481"/>
    </source>
</evidence>
<evidence type="ECO:0000256" key="9">
    <source>
        <dbReference type="ARBA" id="ARBA00047974"/>
    </source>
</evidence>
<feature type="binding site" evidence="12">
    <location>
        <position position="112"/>
    </location>
    <ligand>
        <name>substrate</name>
    </ligand>
</feature>
<proteinExistence type="inferred from homology"/>
<comment type="catalytic activity">
    <reaction evidence="10">
        <text>dihydroxyacetone + ATP = dihydroxyacetone phosphate + ADP + H(+)</text>
        <dbReference type="Rhea" id="RHEA:15773"/>
        <dbReference type="ChEBI" id="CHEBI:15378"/>
        <dbReference type="ChEBI" id="CHEBI:16016"/>
        <dbReference type="ChEBI" id="CHEBI:30616"/>
        <dbReference type="ChEBI" id="CHEBI:57642"/>
        <dbReference type="ChEBI" id="CHEBI:456216"/>
        <dbReference type="EC" id="2.7.1.29"/>
    </reaction>
</comment>
<dbReference type="OrthoDB" id="1724672at2759"/>
<dbReference type="PANTHER" id="PTHR28629">
    <property type="entry name" value="TRIOKINASE/FMN CYCLASE"/>
    <property type="match status" value="1"/>
</dbReference>
<dbReference type="Gene3D" id="1.25.40.340">
    <property type="match status" value="1"/>
</dbReference>
<comment type="caution">
    <text evidence="15">The sequence shown here is derived from an EMBL/GenBank/DDBJ whole genome shotgun (WGS) entry which is preliminary data.</text>
</comment>
<evidence type="ECO:0000256" key="4">
    <source>
        <dbReference type="ARBA" id="ARBA00022679"/>
    </source>
</evidence>
<dbReference type="PANTHER" id="PTHR28629:SF14">
    <property type="entry name" value="DIHYDROXYACETONE KINASE 1"/>
    <property type="match status" value="1"/>
</dbReference>
<keyword evidence="8" id="KW-0067">ATP-binding</keyword>
<dbReference type="Gene3D" id="3.40.50.10440">
    <property type="entry name" value="Dihydroxyacetone kinase, domain 1"/>
    <property type="match status" value="1"/>
</dbReference>
<gene>
    <name evidence="15" type="ORF">F5Z01DRAFT_704143</name>
</gene>
<feature type="domain" description="DhaL" evidence="13">
    <location>
        <begin position="384"/>
        <end position="585"/>
    </location>
</feature>
<evidence type="ECO:0000256" key="3">
    <source>
        <dbReference type="ARBA" id="ARBA00008757"/>
    </source>
</evidence>
<keyword evidence="6 15" id="KW-0418">Kinase</keyword>
<comment type="pathway">
    <text evidence="2">Polyol metabolism; glycerol fermentation; glycerone phosphate from glycerol (oxidative route): step 2/2.</text>
</comment>
<dbReference type="EMBL" id="MU251248">
    <property type="protein sequence ID" value="KAG9256364.1"/>
    <property type="molecule type" value="Genomic_DNA"/>
</dbReference>
<evidence type="ECO:0000256" key="11">
    <source>
        <dbReference type="PIRSR" id="PIRSR612734-1"/>
    </source>
</evidence>
<feature type="non-terminal residue" evidence="15">
    <location>
        <position position="586"/>
    </location>
</feature>
<dbReference type="GO" id="GO:0005829">
    <property type="term" value="C:cytosol"/>
    <property type="evidence" value="ECO:0007669"/>
    <property type="project" value="TreeGrafter"/>
</dbReference>
<dbReference type="FunFam" id="3.30.1180.20:FF:000001">
    <property type="entry name" value="Dihydroxyacetone kinase 1"/>
    <property type="match status" value="1"/>
</dbReference>
<dbReference type="GO" id="GO:0050354">
    <property type="term" value="F:triokinase activity"/>
    <property type="evidence" value="ECO:0007669"/>
    <property type="project" value="UniProtKB-EC"/>
</dbReference>
<dbReference type="AlphaFoldDB" id="A0A9P8CQW3"/>
<dbReference type="FunFam" id="3.40.50.10440:FF:000001">
    <property type="entry name" value="Dihydroxyacetone kinase, DhaK subunit"/>
    <property type="match status" value="1"/>
</dbReference>
<dbReference type="NCBIfam" id="TIGR02361">
    <property type="entry name" value="dak_ATP"/>
    <property type="match status" value="1"/>
</dbReference>
<dbReference type="SUPFAM" id="SSF82549">
    <property type="entry name" value="DAK1/DegV-like"/>
    <property type="match status" value="1"/>
</dbReference>
<protein>
    <submittedName>
        <fullName evidence="15">Dihydroxyacetone kinase</fullName>
    </submittedName>
</protein>
<dbReference type="FunFam" id="1.25.40.340:FF:000001">
    <property type="entry name" value="Dihydroxyacetone kinase 1"/>
    <property type="match status" value="1"/>
</dbReference>
<evidence type="ECO:0000256" key="1">
    <source>
        <dbReference type="ARBA" id="ARBA00003264"/>
    </source>
</evidence>
<accession>A0A9P8CQW3</accession>
<feature type="binding site" evidence="12">
    <location>
        <begin position="56"/>
        <end position="59"/>
    </location>
    <ligand>
        <name>substrate</name>
    </ligand>
</feature>
<dbReference type="Proteomes" id="UP000887229">
    <property type="component" value="Unassembled WGS sequence"/>
</dbReference>
<comment type="catalytic activity">
    <reaction evidence="9">
        <text>D-glyceraldehyde + ATP = D-glyceraldehyde 3-phosphate + ADP + H(+)</text>
        <dbReference type="Rhea" id="RHEA:13941"/>
        <dbReference type="ChEBI" id="CHEBI:15378"/>
        <dbReference type="ChEBI" id="CHEBI:17378"/>
        <dbReference type="ChEBI" id="CHEBI:30616"/>
        <dbReference type="ChEBI" id="CHEBI:59776"/>
        <dbReference type="ChEBI" id="CHEBI:456216"/>
        <dbReference type="EC" id="2.7.1.28"/>
    </reaction>
</comment>
<dbReference type="RefSeq" id="XP_046120288.1">
    <property type="nucleotide sequence ID" value="XM_046266428.1"/>
</dbReference>
<keyword evidence="16" id="KW-1185">Reference proteome</keyword>
<dbReference type="SUPFAM" id="SSF101473">
    <property type="entry name" value="DhaL-like"/>
    <property type="match status" value="1"/>
</dbReference>
<sequence length="586" mass="61462">MSSRHFDNDPTKLVLASLQSNTLINPSVSFQPEHKIVHRKVSDAHHGKVSIISGGGSGHEPGFAGYVGKGLLTAAVAGTIFASPSAEQVRQGFKCVPTNKGVFVVIMNYTGDVLNFGMAVEDARATNVQTELFAVGDDVGVGRAKSGKVGRRGLAGTVLVIKLCGALAELGGSLAQVHQLAQHVARNTVTVGASLDHVHVPGRLPSSSDAPAVDEVEIGMGIHNEPGSVRATKTLPELVKSMLQQLLDPNDADRSYCSFQASDEVVLLINNLGGVSALEFGAITTEVVGQLASHYGLHPVRVFAAPFLTSLNGPGFSITVLKLGNTGLGEGKSMLDLLDFPAEALGWGSPLPPSVRSPHHTTTVARERASTTSKLSSQLRLDPSVTPRVIGQALQRLIAAEPQVTRYDTIVGDGDCGIGMKRGAEAVLDGLVFSSQPLDALALVSDIKTIIEVAMDGTSGALFTIFFNGLVQGLRQQDDGRKKEADAAVWSSAVSAALQTLKRYTPARPGDRTLMDALVPFVETLATTLDVRQASAAAFAGADQSKHLRPSFGRSVYVGTENVWLGKVPDPGAWAVATLLQGLAEA</sequence>
<dbReference type="Pfam" id="PF02734">
    <property type="entry name" value="Dak2"/>
    <property type="match status" value="1"/>
</dbReference>
<comment type="function">
    <text evidence="1">Catalyzes both the phosphorylation of dihydroxyacetone and of glyceraldehyde.</text>
</comment>
<dbReference type="SMART" id="SM01120">
    <property type="entry name" value="Dak2"/>
    <property type="match status" value="1"/>
</dbReference>
<keyword evidence="4" id="KW-0808">Transferase</keyword>
<reference evidence="15" key="1">
    <citation type="journal article" date="2021" name="IMA Fungus">
        <title>Genomic characterization of three marine fungi, including Emericellopsis atlantica sp. nov. with signatures of a generalist lifestyle and marine biomass degradation.</title>
        <authorList>
            <person name="Hagestad O.C."/>
            <person name="Hou L."/>
            <person name="Andersen J.H."/>
            <person name="Hansen E.H."/>
            <person name="Altermark B."/>
            <person name="Li C."/>
            <person name="Kuhnert E."/>
            <person name="Cox R.J."/>
            <person name="Crous P.W."/>
            <person name="Spatafora J.W."/>
            <person name="Lail K."/>
            <person name="Amirebrahimi M."/>
            <person name="Lipzen A."/>
            <person name="Pangilinan J."/>
            <person name="Andreopoulos W."/>
            <person name="Hayes R.D."/>
            <person name="Ng V."/>
            <person name="Grigoriev I.V."/>
            <person name="Jackson S.A."/>
            <person name="Sutton T.D.S."/>
            <person name="Dobson A.D.W."/>
            <person name="Rama T."/>
        </authorList>
    </citation>
    <scope>NUCLEOTIDE SEQUENCE</scope>
    <source>
        <strain evidence="15">TS7</strain>
    </source>
</reference>
<organism evidence="15 16">
    <name type="scientific">Emericellopsis atlantica</name>
    <dbReference type="NCBI Taxonomy" id="2614577"/>
    <lineage>
        <taxon>Eukaryota</taxon>
        <taxon>Fungi</taxon>
        <taxon>Dikarya</taxon>
        <taxon>Ascomycota</taxon>
        <taxon>Pezizomycotina</taxon>
        <taxon>Sordariomycetes</taxon>
        <taxon>Hypocreomycetidae</taxon>
        <taxon>Hypocreales</taxon>
        <taxon>Bionectriaceae</taxon>
        <taxon>Emericellopsis</taxon>
    </lineage>
</organism>
<dbReference type="GO" id="GO:0004371">
    <property type="term" value="F:glycerone kinase activity"/>
    <property type="evidence" value="ECO:0007669"/>
    <property type="project" value="UniProtKB-EC"/>
</dbReference>
<dbReference type="InterPro" id="IPR004006">
    <property type="entry name" value="DhaK_dom"/>
</dbReference>
<evidence type="ECO:0000256" key="12">
    <source>
        <dbReference type="PIRSR" id="PIRSR612734-2"/>
    </source>
</evidence>
<evidence type="ECO:0000256" key="10">
    <source>
        <dbReference type="ARBA" id="ARBA00048898"/>
    </source>
</evidence>
<dbReference type="GO" id="GO:0005524">
    <property type="term" value="F:ATP binding"/>
    <property type="evidence" value="ECO:0007669"/>
    <property type="project" value="UniProtKB-KW"/>
</dbReference>
<evidence type="ECO:0000313" key="16">
    <source>
        <dbReference type="Proteomes" id="UP000887229"/>
    </source>
</evidence>
<dbReference type="InterPro" id="IPR012734">
    <property type="entry name" value="DhaK_ATP"/>
</dbReference>
<feature type="active site" description="Tele-hemiaminal-histidine intermediate" evidence="11">
    <location>
        <position position="223"/>
    </location>
</feature>
<name>A0A9P8CQW3_9HYPO</name>
<feature type="domain" description="DhaK" evidence="14">
    <location>
        <begin position="9"/>
        <end position="347"/>
    </location>
</feature>
<dbReference type="Gene3D" id="3.30.1180.20">
    <property type="entry name" value="Dihydroxyacetone kinase, domain 2"/>
    <property type="match status" value="1"/>
</dbReference>
<evidence type="ECO:0000256" key="5">
    <source>
        <dbReference type="ARBA" id="ARBA00022741"/>
    </source>
</evidence>
<dbReference type="InterPro" id="IPR004007">
    <property type="entry name" value="DhaL_dom"/>
</dbReference>
<evidence type="ECO:0000256" key="2">
    <source>
        <dbReference type="ARBA" id="ARBA00004778"/>
    </source>
</evidence>
<dbReference type="PROSITE" id="PS51480">
    <property type="entry name" value="DHAL"/>
    <property type="match status" value="1"/>
</dbReference>
<evidence type="ECO:0000256" key="6">
    <source>
        <dbReference type="ARBA" id="ARBA00022777"/>
    </source>
</evidence>